<dbReference type="InterPro" id="IPR019734">
    <property type="entry name" value="TPR_rpt"/>
</dbReference>
<dbReference type="AlphaFoldDB" id="A0AAD0RK79"/>
<dbReference type="SUPFAM" id="SSF48452">
    <property type="entry name" value="TPR-like"/>
    <property type="match status" value="1"/>
</dbReference>
<dbReference type="PROSITE" id="PS50005">
    <property type="entry name" value="TPR"/>
    <property type="match status" value="1"/>
</dbReference>
<reference evidence="2 3" key="1">
    <citation type="submission" date="2018-08" db="EMBL/GenBank/DDBJ databases">
        <title>Whole Genome Sequences of Two Pseudoalteromonas piscicida Strains, DE1-A and DE2-A, which Exhibit Strong Antibacterial Activity against Vibrio vulnificus.</title>
        <authorList>
            <person name="Richards G.P."/>
            <person name="Needleman D.S."/>
            <person name="Watson M.A."/>
            <person name="Polson S.W."/>
        </authorList>
    </citation>
    <scope>NUCLEOTIDE SEQUENCE [LARGE SCALE GENOMIC DNA]</scope>
    <source>
        <strain evidence="2 3">DE2-A</strain>
    </source>
</reference>
<dbReference type="InterPro" id="IPR029045">
    <property type="entry name" value="ClpP/crotonase-like_dom_sf"/>
</dbReference>
<dbReference type="NCBIfam" id="NF047558">
    <property type="entry name" value="TPR_END_plus"/>
    <property type="match status" value="1"/>
</dbReference>
<dbReference type="Gene3D" id="3.90.226.10">
    <property type="entry name" value="2-enoyl-CoA Hydratase, Chain A, domain 1"/>
    <property type="match status" value="2"/>
</dbReference>
<sequence>MTYLSFLVHMRTSLTLGCVFVAQTIVAEPIRVLTPTSEQAHVAQQLTVKSPVDYLNTRINALALVRSKNWQQALPQLQKLTKSYQDDGDTWYLLGLTQIQLMHYEQAIIALKKALSLGVNLTNIPTGSRPSNDIMIKIAGAYAALGKVDEANEWLSKSLSARYDERSSLATKSVFDSIKDNLQFQILTGSYKDTSLTRDQQWNADLDFLLSEIKRLHVNEQASHNPDLITLADNLRSDIPKLTDQQIVFGMMRMIGTLGNGHNFIVPTFGEKGNFTRLPVQFYAFTDGLYIVDAEAEFSDLIGYKVTAFGQTPTAQAMAKVAKINPRDNEMQQLWLAPYYLAMPEVLAGLELSDASNEVSITVDNAQNMQKTIRLSGRTFEFRGFPTLPVNHKKSPQYLQNATKPYWYEVDKSNGVLYVQFNAVAQMKTQSLAQFSAELIETIKHGEVNHLVLDLRHNSGGNGSILPPLLKALIYFEAAKPAGKLFVVMGRNTFSAAQNLLTNIDSFTNAILVGEPSGSRPNHIGEAGRFRLPFSGVFGLVSSQFHQTSRAEDHRIWIAPHMPVLPDATSYFNGVDPAIKAIYSVLDKNIDGLVK</sequence>
<keyword evidence="1" id="KW-0802">TPR repeat</keyword>
<dbReference type="InterPro" id="IPR011990">
    <property type="entry name" value="TPR-like_helical_dom_sf"/>
</dbReference>
<dbReference type="Proteomes" id="UP000258102">
    <property type="component" value="Chromosome 2"/>
</dbReference>
<evidence type="ECO:0000313" key="3">
    <source>
        <dbReference type="Proteomes" id="UP000258102"/>
    </source>
</evidence>
<dbReference type="Gene3D" id="1.25.40.10">
    <property type="entry name" value="Tetratricopeptide repeat domain"/>
    <property type="match status" value="1"/>
</dbReference>
<dbReference type="SUPFAM" id="SSF52096">
    <property type="entry name" value="ClpP/crotonase"/>
    <property type="match status" value="1"/>
</dbReference>
<dbReference type="KEGG" id="ppis:B1L02_19960"/>
<protein>
    <submittedName>
        <fullName evidence="2">Tetratricopeptide repeat protein</fullName>
    </submittedName>
</protein>
<evidence type="ECO:0000313" key="2">
    <source>
        <dbReference type="EMBL" id="AXR04452.1"/>
    </source>
</evidence>
<dbReference type="Pfam" id="PF13181">
    <property type="entry name" value="TPR_8"/>
    <property type="match status" value="1"/>
</dbReference>
<proteinExistence type="predicted"/>
<dbReference type="EMBL" id="CP031762">
    <property type="protein sequence ID" value="AXR04452.1"/>
    <property type="molecule type" value="Genomic_DNA"/>
</dbReference>
<feature type="repeat" description="TPR" evidence="1">
    <location>
        <begin position="88"/>
        <end position="121"/>
    </location>
</feature>
<organism evidence="2 3">
    <name type="scientific">Pseudoalteromonas piscicida</name>
    <dbReference type="NCBI Taxonomy" id="43662"/>
    <lineage>
        <taxon>Bacteria</taxon>
        <taxon>Pseudomonadati</taxon>
        <taxon>Pseudomonadota</taxon>
        <taxon>Gammaproteobacteria</taxon>
        <taxon>Alteromonadales</taxon>
        <taxon>Pseudoalteromonadaceae</taxon>
        <taxon>Pseudoalteromonas</taxon>
    </lineage>
</organism>
<gene>
    <name evidence="2" type="ORF">D0511_21340</name>
</gene>
<name>A0AAD0RK79_PSEO7</name>
<evidence type="ECO:0000256" key="1">
    <source>
        <dbReference type="PROSITE-ProRule" id="PRU00339"/>
    </source>
</evidence>
<accession>A0AAD0RK79</accession>